<sequence>MVPATEPTALAPPAIAPATPAATAPAAPAVKTHAAATATTAIPAITAVSIFLNKPVCFLLNLKLYLSRNPSDI</sequence>
<accession>A0A8S5S0J4</accession>
<evidence type="ECO:0000256" key="1">
    <source>
        <dbReference type="SAM" id="MobiDB-lite"/>
    </source>
</evidence>
<name>A0A8S5S0J4_9CAUD</name>
<reference evidence="2" key="1">
    <citation type="journal article" date="2021" name="Proc. Natl. Acad. Sci. U.S.A.">
        <title>A Catalog of Tens of Thousands of Viruses from Human Metagenomes Reveals Hidden Associations with Chronic Diseases.</title>
        <authorList>
            <person name="Tisza M.J."/>
            <person name="Buck C.B."/>
        </authorList>
    </citation>
    <scope>NUCLEOTIDE SEQUENCE</scope>
    <source>
        <strain evidence="2">Ct8Lf7</strain>
    </source>
</reference>
<evidence type="ECO:0000313" key="2">
    <source>
        <dbReference type="EMBL" id="DAF44556.1"/>
    </source>
</evidence>
<protein>
    <submittedName>
        <fullName evidence="2">Uncharacterized protein</fullName>
    </submittedName>
</protein>
<feature type="region of interest" description="Disordered" evidence="1">
    <location>
        <begin position="1"/>
        <end position="20"/>
    </location>
</feature>
<organism evidence="2">
    <name type="scientific">Podoviridae sp. ct8Lf7</name>
    <dbReference type="NCBI Taxonomy" id="2827723"/>
    <lineage>
        <taxon>Viruses</taxon>
        <taxon>Duplodnaviria</taxon>
        <taxon>Heunggongvirae</taxon>
        <taxon>Uroviricota</taxon>
        <taxon>Caudoviricetes</taxon>
    </lineage>
</organism>
<proteinExistence type="predicted"/>
<dbReference type="EMBL" id="BK032511">
    <property type="protein sequence ID" value="DAF44556.1"/>
    <property type="molecule type" value="Genomic_DNA"/>
</dbReference>